<gene>
    <name evidence="2" type="ORF">BRAN1462_LOCUS29349</name>
</gene>
<proteinExistence type="predicted"/>
<sequence length="654" mass="68570">MLQVRARRAEPGTLVQGDGGAGAEADLLRSRLRPGDAAGGGAARTGALPAAPLAAVQEARGGRAIAIAGGGWRAYSVASAVTAAMQHELALARAGSTLKDLFSNVSKLSSNSGGSWFAASLIYSEEFVALVHAMAADPLRAGKIFNALWTTKLLAPGHFGPPPEDSRTVAYCLELVAEAQGFVDSCNPSTTFVNACVAKSKNKKGARVKCKALVAAAAQVKNITLEALMATVRDLPIPWMQDYWQAVYIFGYTGGMTWSDIVEASLEKTVNIPGTTTLGSEPQPWARGKEWIACTSVPTPPLAGSTGAAYAENITTSEAVFYQATAASRAPTSKYIPARFSVVLGQGEDAQAPYPFCASPHCFGYVASIQTVTGENETRAVEQVGRPFLGDTFEQAFSSSTGRLPVHNVAASSSAALASSILTRYTAWAGSSGCVDLATWASDKPGGAAYASAQGALDQLYAEPNADSVNALHELKVQALFDGAYTDNSGISWAVASGAAEVTFISNGNDPPSDIWGLGAGADPTWGGVFGGVNFNIFEQTSDAIEAQYTAMPKLQIPPAANNTWLQEIVWGSMYLTTVENKWFGIQGGRPVRLNIISVQSKAISMAGLSDYWLYGQVVNDVTTTFADAANAQAVKTMLNEFFAPLPDVPEGRA</sequence>
<dbReference type="EMBL" id="HBGW01046181">
    <property type="protein sequence ID" value="CAD9573990.1"/>
    <property type="molecule type" value="Transcribed_RNA"/>
</dbReference>
<feature type="region of interest" description="Disordered" evidence="1">
    <location>
        <begin position="1"/>
        <end position="21"/>
    </location>
</feature>
<name>A0A7S2KF75_9DINO</name>
<organism evidence="2">
    <name type="scientific">Zooxanthella nutricula</name>
    <dbReference type="NCBI Taxonomy" id="1333877"/>
    <lineage>
        <taxon>Eukaryota</taxon>
        <taxon>Sar</taxon>
        <taxon>Alveolata</taxon>
        <taxon>Dinophyceae</taxon>
        <taxon>Peridiniales</taxon>
        <taxon>Peridiniales incertae sedis</taxon>
        <taxon>Zooxanthella</taxon>
    </lineage>
</organism>
<protein>
    <submittedName>
        <fullName evidence="2">Uncharacterized protein</fullName>
    </submittedName>
</protein>
<evidence type="ECO:0000256" key="1">
    <source>
        <dbReference type="SAM" id="MobiDB-lite"/>
    </source>
</evidence>
<accession>A0A7S2KF75</accession>
<dbReference type="InterPro" id="IPR016035">
    <property type="entry name" value="Acyl_Trfase/lysoPLipase"/>
</dbReference>
<dbReference type="Gene3D" id="3.40.1090.10">
    <property type="entry name" value="Cytosolic phospholipase A2 catalytic domain"/>
    <property type="match status" value="1"/>
</dbReference>
<dbReference type="AlphaFoldDB" id="A0A7S2KF75"/>
<reference evidence="2" key="1">
    <citation type="submission" date="2021-01" db="EMBL/GenBank/DDBJ databases">
        <authorList>
            <person name="Corre E."/>
            <person name="Pelletier E."/>
            <person name="Niang G."/>
            <person name="Scheremetjew M."/>
            <person name="Finn R."/>
            <person name="Kale V."/>
            <person name="Holt S."/>
            <person name="Cochrane G."/>
            <person name="Meng A."/>
            <person name="Brown T."/>
            <person name="Cohen L."/>
        </authorList>
    </citation>
    <scope>NUCLEOTIDE SEQUENCE</scope>
    <source>
        <strain evidence="2">RCC3387</strain>
    </source>
</reference>
<dbReference type="SUPFAM" id="SSF52151">
    <property type="entry name" value="FabD/lysophospholipase-like"/>
    <property type="match status" value="1"/>
</dbReference>
<evidence type="ECO:0000313" key="2">
    <source>
        <dbReference type="EMBL" id="CAD9573990.1"/>
    </source>
</evidence>